<dbReference type="AlphaFoldDB" id="A0A533Q8I9"/>
<dbReference type="InterPro" id="IPR009057">
    <property type="entry name" value="Homeodomain-like_sf"/>
</dbReference>
<evidence type="ECO:0000313" key="1">
    <source>
        <dbReference type="EMBL" id="TLD40942.1"/>
    </source>
</evidence>
<evidence type="ECO:0000313" key="2">
    <source>
        <dbReference type="Proteomes" id="UP000319783"/>
    </source>
</evidence>
<dbReference type="Pfam" id="PF13565">
    <property type="entry name" value="HTH_32"/>
    <property type="match status" value="1"/>
</dbReference>
<dbReference type="Proteomes" id="UP000319783">
    <property type="component" value="Unassembled WGS sequence"/>
</dbReference>
<gene>
    <name evidence="1" type="ORF">JETT_2777</name>
</gene>
<dbReference type="EMBL" id="SULG01000070">
    <property type="protein sequence ID" value="TLD40942.1"/>
    <property type="molecule type" value="Genomic_DNA"/>
</dbReference>
<reference evidence="1 2" key="1">
    <citation type="submission" date="2019-04" db="EMBL/GenBank/DDBJ databases">
        <title>Genome of a novel bacterium Candidatus Jettenia ecosi reconstructed from metagenome of an anammox bioreactor.</title>
        <authorList>
            <person name="Mardanov A.V."/>
            <person name="Beletsky A.V."/>
            <person name="Ravin N.V."/>
            <person name="Botchkova E.A."/>
            <person name="Litti Y.V."/>
            <person name="Nozhevnikova A.N."/>
        </authorList>
    </citation>
    <scope>NUCLEOTIDE SEQUENCE [LARGE SCALE GENOMIC DNA]</scope>
    <source>
        <strain evidence="1">J2</strain>
    </source>
</reference>
<protein>
    <submittedName>
        <fullName evidence="1">Mobile element protein</fullName>
    </submittedName>
</protein>
<comment type="caution">
    <text evidence="1">The sequence shown here is derived from an EMBL/GenBank/DDBJ whole genome shotgun (WGS) entry which is preliminary data.</text>
</comment>
<sequence>MLQLDPKWGETSETLFQKSISTENKRLRERYLALALIASGKSIQRVARQIHRRRQTVSEWVHNFNQKGIENLVPEFKSPQKPYLTKEEFDMLYQAVQKPPCQSGVKTSRWSGKSVAAYIKKVFWKTVHPQTARQYLHRLGFIQKRPHKKVTKTKGKNEKAFVMVLKHLE</sequence>
<proteinExistence type="predicted"/>
<accession>A0A533Q8I9</accession>
<name>A0A533Q8I9_9BACT</name>
<organism evidence="1 2">
    <name type="scientific">Candidatus Jettenia ecosi</name>
    <dbReference type="NCBI Taxonomy" id="2494326"/>
    <lineage>
        <taxon>Bacteria</taxon>
        <taxon>Pseudomonadati</taxon>
        <taxon>Planctomycetota</taxon>
        <taxon>Candidatus Brocadiia</taxon>
        <taxon>Candidatus Brocadiales</taxon>
        <taxon>Candidatus Brocadiaceae</taxon>
        <taxon>Candidatus Jettenia</taxon>
    </lineage>
</organism>
<dbReference type="SUPFAM" id="SSF46689">
    <property type="entry name" value="Homeodomain-like"/>
    <property type="match status" value="1"/>
</dbReference>